<keyword evidence="1" id="KW-0812">Transmembrane</keyword>
<feature type="transmembrane region" description="Helical" evidence="1">
    <location>
        <begin position="32"/>
        <end position="56"/>
    </location>
</feature>
<proteinExistence type="predicted"/>
<sequence>MEQNDKDRIKKHFKEAEQIESQIFDRKEHSRVFWIIVTAAIVLLLAVCLALALVLIRGMGF</sequence>
<gene>
    <name evidence="2" type="ORF">IAC96_01225</name>
</gene>
<dbReference type="EMBL" id="DVHN01000009">
    <property type="protein sequence ID" value="HIR87550.1"/>
    <property type="molecule type" value="Genomic_DNA"/>
</dbReference>
<organism evidence="2 3">
    <name type="scientific">Candidatus Fimimorpha faecalis</name>
    <dbReference type="NCBI Taxonomy" id="2840824"/>
    <lineage>
        <taxon>Bacteria</taxon>
        <taxon>Bacillati</taxon>
        <taxon>Bacillota</taxon>
        <taxon>Clostridia</taxon>
        <taxon>Eubacteriales</taxon>
        <taxon>Candidatus Fimimorpha</taxon>
    </lineage>
</organism>
<name>A0A9D1ECD1_9FIRM</name>
<evidence type="ECO:0000256" key="1">
    <source>
        <dbReference type="SAM" id="Phobius"/>
    </source>
</evidence>
<dbReference type="AlphaFoldDB" id="A0A9D1ECD1"/>
<protein>
    <submittedName>
        <fullName evidence="2">Uncharacterized protein</fullName>
    </submittedName>
</protein>
<reference evidence="2" key="2">
    <citation type="journal article" date="2021" name="PeerJ">
        <title>Extensive microbial diversity within the chicken gut microbiome revealed by metagenomics and culture.</title>
        <authorList>
            <person name="Gilroy R."/>
            <person name="Ravi A."/>
            <person name="Getino M."/>
            <person name="Pursley I."/>
            <person name="Horton D.L."/>
            <person name="Alikhan N.F."/>
            <person name="Baker D."/>
            <person name="Gharbi K."/>
            <person name="Hall N."/>
            <person name="Watson M."/>
            <person name="Adriaenssens E.M."/>
            <person name="Foster-Nyarko E."/>
            <person name="Jarju S."/>
            <person name="Secka A."/>
            <person name="Antonio M."/>
            <person name="Oren A."/>
            <person name="Chaudhuri R.R."/>
            <person name="La Ragione R."/>
            <person name="Hildebrand F."/>
            <person name="Pallen M.J."/>
        </authorList>
    </citation>
    <scope>NUCLEOTIDE SEQUENCE</scope>
    <source>
        <strain evidence="2">ChiW13-3771</strain>
    </source>
</reference>
<dbReference type="Proteomes" id="UP000824201">
    <property type="component" value="Unassembled WGS sequence"/>
</dbReference>
<evidence type="ECO:0000313" key="2">
    <source>
        <dbReference type="EMBL" id="HIR87550.1"/>
    </source>
</evidence>
<comment type="caution">
    <text evidence="2">The sequence shown here is derived from an EMBL/GenBank/DDBJ whole genome shotgun (WGS) entry which is preliminary data.</text>
</comment>
<keyword evidence="1" id="KW-0472">Membrane</keyword>
<keyword evidence="1" id="KW-1133">Transmembrane helix</keyword>
<accession>A0A9D1ECD1</accession>
<evidence type="ECO:0000313" key="3">
    <source>
        <dbReference type="Proteomes" id="UP000824201"/>
    </source>
</evidence>
<reference evidence="2" key="1">
    <citation type="submission" date="2020-10" db="EMBL/GenBank/DDBJ databases">
        <authorList>
            <person name="Gilroy R."/>
        </authorList>
    </citation>
    <scope>NUCLEOTIDE SEQUENCE</scope>
    <source>
        <strain evidence="2">ChiW13-3771</strain>
    </source>
</reference>